<dbReference type="Proteomes" id="UP001591681">
    <property type="component" value="Unassembled WGS sequence"/>
</dbReference>
<comment type="cofactor">
    <cofactor evidence="18 20">
        <name>Zn(2+)</name>
        <dbReference type="ChEBI" id="CHEBI:29105"/>
    </cofactor>
    <text evidence="18 20">Binds 1 zinc ion per subunit.</text>
</comment>
<evidence type="ECO:0000256" key="21">
    <source>
        <dbReference type="SAM" id="MobiDB-lite"/>
    </source>
</evidence>
<dbReference type="InterPro" id="IPR024571">
    <property type="entry name" value="ERAP1-like_C_dom"/>
</dbReference>
<keyword evidence="13 20" id="KW-0482">Metalloprotease</keyword>
<dbReference type="SUPFAM" id="SSF63737">
    <property type="entry name" value="Leukotriene A4 hydrolase N-terminal domain"/>
    <property type="match status" value="1"/>
</dbReference>
<dbReference type="GO" id="GO:0006508">
    <property type="term" value="P:proteolysis"/>
    <property type="evidence" value="ECO:0007669"/>
    <property type="project" value="UniProtKB-KW"/>
</dbReference>
<feature type="transmembrane region" description="Helical" evidence="20">
    <location>
        <begin position="12"/>
        <end position="35"/>
    </location>
</feature>
<gene>
    <name evidence="25" type="ORF">ACEWY4_026564</name>
</gene>
<dbReference type="FunFam" id="2.60.40.1730:FF:000001">
    <property type="entry name" value="Leucyl-cystinyl aminopeptidase"/>
    <property type="match status" value="1"/>
</dbReference>
<dbReference type="FunFam" id="1.25.50.20:FF:000012">
    <property type="entry name" value="Aminopeptidase N"/>
    <property type="match status" value="1"/>
</dbReference>
<dbReference type="InterPro" id="IPR050344">
    <property type="entry name" value="Peptidase_M1_aminopeptidases"/>
</dbReference>
<evidence type="ECO:0000256" key="11">
    <source>
        <dbReference type="ARBA" id="ARBA00022968"/>
    </source>
</evidence>
<name>A0ABD1IPX4_9TELE</name>
<keyword evidence="11" id="KW-0735">Signal-anchor</keyword>
<keyword evidence="5" id="KW-1003">Cell membrane</keyword>
<dbReference type="PANTHER" id="PTHR11533">
    <property type="entry name" value="PROTEASE M1 ZINC METALLOPROTEASE"/>
    <property type="match status" value="1"/>
</dbReference>
<evidence type="ECO:0000256" key="15">
    <source>
        <dbReference type="ARBA" id="ARBA00023157"/>
    </source>
</evidence>
<evidence type="ECO:0000256" key="18">
    <source>
        <dbReference type="PIRSR" id="PIRSR634016-3"/>
    </source>
</evidence>
<dbReference type="Gene3D" id="2.60.40.1910">
    <property type="match status" value="1"/>
</dbReference>
<feature type="compositionally biased region" description="Low complexity" evidence="21">
    <location>
        <begin position="51"/>
        <end position="67"/>
    </location>
</feature>
<evidence type="ECO:0000256" key="14">
    <source>
        <dbReference type="ARBA" id="ARBA00023136"/>
    </source>
</evidence>
<dbReference type="SUPFAM" id="SSF55486">
    <property type="entry name" value="Metalloproteases ('zincins'), catalytic domain"/>
    <property type="match status" value="1"/>
</dbReference>
<evidence type="ECO:0000256" key="12">
    <source>
        <dbReference type="ARBA" id="ARBA00022989"/>
    </source>
</evidence>
<dbReference type="InterPro" id="IPR014782">
    <property type="entry name" value="Peptidase_M1_dom"/>
</dbReference>
<comment type="caution">
    <text evidence="25">The sequence shown here is derived from an EMBL/GenBank/DDBJ whole genome shotgun (WGS) entry which is preliminary data.</text>
</comment>
<keyword evidence="15" id="KW-1015">Disulfide bond</keyword>
<evidence type="ECO:0000256" key="6">
    <source>
        <dbReference type="ARBA" id="ARBA00022670"/>
    </source>
</evidence>
<dbReference type="FunFam" id="2.60.40.1910:FF:000005">
    <property type="entry name" value="Aminopeptidase"/>
    <property type="match status" value="1"/>
</dbReference>
<proteinExistence type="inferred from homology"/>
<dbReference type="EMBL" id="JBHFQA010000024">
    <property type="protein sequence ID" value="KAL2077060.1"/>
    <property type="molecule type" value="Genomic_DNA"/>
</dbReference>
<dbReference type="Gene3D" id="1.10.390.10">
    <property type="entry name" value="Neutral Protease Domain 2"/>
    <property type="match status" value="1"/>
</dbReference>
<evidence type="ECO:0000256" key="1">
    <source>
        <dbReference type="ARBA" id="ARBA00004401"/>
    </source>
</evidence>
<evidence type="ECO:0000313" key="25">
    <source>
        <dbReference type="EMBL" id="KAL2077060.1"/>
    </source>
</evidence>
<evidence type="ECO:0000313" key="26">
    <source>
        <dbReference type="Proteomes" id="UP001591681"/>
    </source>
</evidence>
<evidence type="ECO:0000256" key="10">
    <source>
        <dbReference type="ARBA" id="ARBA00022833"/>
    </source>
</evidence>
<comment type="subunit">
    <text evidence="3">Homodimer.</text>
</comment>
<dbReference type="GO" id="GO:0008237">
    <property type="term" value="F:metallopeptidase activity"/>
    <property type="evidence" value="ECO:0007669"/>
    <property type="project" value="UniProtKB-KW"/>
</dbReference>
<comment type="subcellular location">
    <subcellularLocation>
        <location evidence="1">Cell membrane</location>
        <topology evidence="1">Single-pass type II membrane protein</topology>
    </subcellularLocation>
</comment>
<evidence type="ECO:0000256" key="20">
    <source>
        <dbReference type="RuleBase" id="RU364040"/>
    </source>
</evidence>
<dbReference type="InterPro" id="IPR001930">
    <property type="entry name" value="Peptidase_M1"/>
</dbReference>
<feature type="domain" description="Peptidase M1 membrane alanine aminopeptidase" evidence="22">
    <location>
        <begin position="317"/>
        <end position="545"/>
    </location>
</feature>
<keyword evidence="14 20" id="KW-0472">Membrane</keyword>
<accession>A0ABD1IPX4</accession>
<feature type="binding site" evidence="18">
    <location>
        <position position="389"/>
    </location>
    <ligand>
        <name>Zn(2+)</name>
        <dbReference type="ChEBI" id="CHEBI:29105"/>
        <note>catalytic</note>
    </ligand>
</feature>
<dbReference type="Pfam" id="PF01433">
    <property type="entry name" value="Peptidase_M1"/>
    <property type="match status" value="1"/>
</dbReference>
<evidence type="ECO:0000259" key="23">
    <source>
        <dbReference type="Pfam" id="PF11838"/>
    </source>
</evidence>
<comment type="similarity">
    <text evidence="2 20">Belongs to the peptidase M1 family.</text>
</comment>
<keyword evidence="7 20" id="KW-0812">Transmembrane</keyword>
<evidence type="ECO:0000256" key="9">
    <source>
        <dbReference type="ARBA" id="ARBA00022801"/>
    </source>
</evidence>
<evidence type="ECO:0000256" key="8">
    <source>
        <dbReference type="ARBA" id="ARBA00022723"/>
    </source>
</evidence>
<protein>
    <recommendedName>
        <fullName evidence="20">Aminopeptidase</fullName>
        <ecNumber evidence="20">3.4.11.-</ecNumber>
    </recommendedName>
</protein>
<evidence type="ECO:0000259" key="24">
    <source>
        <dbReference type="Pfam" id="PF17900"/>
    </source>
</evidence>
<dbReference type="PANTHER" id="PTHR11533:SF172">
    <property type="entry name" value="AMINOPEPTIDASE N"/>
    <property type="match status" value="1"/>
</dbReference>
<dbReference type="Pfam" id="PF17900">
    <property type="entry name" value="Peptidase_M1_N"/>
    <property type="match status" value="1"/>
</dbReference>
<evidence type="ECO:0000256" key="16">
    <source>
        <dbReference type="ARBA" id="ARBA00023180"/>
    </source>
</evidence>
<dbReference type="CDD" id="cd09601">
    <property type="entry name" value="M1_APN-Q_like"/>
    <property type="match status" value="1"/>
</dbReference>
<keyword evidence="26" id="KW-1185">Reference proteome</keyword>
<evidence type="ECO:0000256" key="13">
    <source>
        <dbReference type="ARBA" id="ARBA00023049"/>
    </source>
</evidence>
<keyword evidence="12 20" id="KW-1133">Transmembrane helix</keyword>
<dbReference type="InterPro" id="IPR045357">
    <property type="entry name" value="Aminopeptidase_N-like_N"/>
</dbReference>
<dbReference type="PRINTS" id="PR00756">
    <property type="entry name" value="ALADIPTASE"/>
</dbReference>
<reference evidence="25 26" key="1">
    <citation type="submission" date="2024-09" db="EMBL/GenBank/DDBJ databases">
        <title>A chromosome-level genome assembly of Gray's grenadier anchovy, Coilia grayii.</title>
        <authorList>
            <person name="Fu Z."/>
        </authorList>
    </citation>
    <scope>NUCLEOTIDE SEQUENCE [LARGE SCALE GENOMIC DNA]</scope>
    <source>
        <strain evidence="25">G4</strain>
        <tissue evidence="25">Muscle</tissue>
    </source>
</reference>
<dbReference type="EC" id="3.4.11.-" evidence="20"/>
<keyword evidence="4 20" id="KW-0031">Aminopeptidase</keyword>
<dbReference type="GO" id="GO:0004177">
    <property type="term" value="F:aminopeptidase activity"/>
    <property type="evidence" value="ECO:0007669"/>
    <property type="project" value="UniProtKB-KW"/>
</dbReference>
<sequence>MGKGVFVISRTVGVLGIVLVAAGAATIIALSVVYAQEKSKNAEAVPPTPPATSTTTTRGPASTTPTPSNEPWDQYRLPDTLRPSTYNVMLWPRLTKNEHGLYVFTGHSTVDFKCVKDTDLILIHSNQLNLTQIDGHLATLTGLDGATAPAIRTTWLQGATHYLVIQLSDKLLAGKSYQLYTEFTGELADDLGGFYRSEYYEGSELKVLATTQMQPTDARKAFPCFDEPALKAVFYMTLIHDRNTVALANGMEIGTINTTQGEVEVSVTTFEPTPIMSTYLLAFVVCEYDFIRTPAGEKVLIRIWARPQAIAERQGDYALEKTGPILQFFENYYNAPYPLNKSDQIALPDFSAGAMENWGLITYRETALLYNNKTSSNGDKEWVATVIAHELAHMWFGNLVTMEWWNDLWLNEGFATYVSYLGADHAEPTWKLKELFVLSTVQGVFGVDALASSHPLSYPPGEINSPEQISELFDSITYSKGASVIRMLSEFLTEDVFKRGLSTYLNAFAYQNTVYKDLWKHLQDEVDKTPGLQLPGSIEEIMNRWILQMGFPVVSIDTTTGNISQKHFLIDPESVVDRPSVYNYEWYVPITWMKSGVVQAPVWLITKSADQSPMKTTDWVLVNLNIAGFYRVNYDQGNWERLLTQLNADHKVIPVINRAQIVDDAFNLARAKIVDTVLALRTTQYLSRETDYMPWESAVRSLGYYFLMFDRTEVYGSMQKYIKKQVGPLFKHFENITENWTKIPDGHNDQYNQVNAITVACKVGVEGCAELTLGWFKEWMKDPQNYSIHPNLKSTVYCNGIAAGGVDEWNFAWKAFKNTSSAAEADKLLYALSCTKIPWLLNRYLQYSLDPNMVRKQDAVFSIVYIAGNVIGQPLAWDFIRANWKFIFQSGGGGLSFGRLITGVTERFSTEFELKQLLDFKAEHADMGFGSATIALDQSIEKTKANIKWLEENKEKVDEWLTAAARQQ</sequence>
<evidence type="ECO:0000256" key="7">
    <source>
        <dbReference type="ARBA" id="ARBA00022692"/>
    </source>
</evidence>
<dbReference type="GO" id="GO:0008270">
    <property type="term" value="F:zinc ion binding"/>
    <property type="evidence" value="ECO:0007669"/>
    <property type="project" value="UniProtKB-UniRule"/>
</dbReference>
<dbReference type="FunFam" id="1.10.390.10:FF:000016">
    <property type="entry name" value="Glutamyl aminopeptidase"/>
    <property type="match status" value="1"/>
</dbReference>
<feature type="domain" description="Aminopeptidase N-like N-terminal" evidence="24">
    <location>
        <begin position="83"/>
        <end position="280"/>
    </location>
</feature>
<keyword evidence="16" id="KW-0325">Glycoprotein</keyword>
<feature type="region of interest" description="Disordered" evidence="21">
    <location>
        <begin position="39"/>
        <end position="76"/>
    </location>
</feature>
<evidence type="ECO:0000256" key="3">
    <source>
        <dbReference type="ARBA" id="ARBA00011738"/>
    </source>
</evidence>
<feature type="domain" description="ERAP1-like C-terminal" evidence="23">
    <location>
        <begin position="619"/>
        <end position="944"/>
    </location>
</feature>
<dbReference type="InterPro" id="IPR034016">
    <property type="entry name" value="M1_APN-typ"/>
</dbReference>
<dbReference type="InterPro" id="IPR042097">
    <property type="entry name" value="Aminopeptidase_N-like_N_sf"/>
</dbReference>
<dbReference type="InterPro" id="IPR027268">
    <property type="entry name" value="Peptidase_M4/M1_CTD_sf"/>
</dbReference>
<evidence type="ECO:0000256" key="5">
    <source>
        <dbReference type="ARBA" id="ARBA00022475"/>
    </source>
</evidence>
<keyword evidence="8 18" id="KW-0479">Metal-binding</keyword>
<dbReference type="Pfam" id="PF11838">
    <property type="entry name" value="ERAP1_C"/>
    <property type="match status" value="1"/>
</dbReference>
<evidence type="ECO:0000256" key="2">
    <source>
        <dbReference type="ARBA" id="ARBA00010136"/>
    </source>
</evidence>
<dbReference type="AlphaFoldDB" id="A0ABD1IPX4"/>
<evidence type="ECO:0000259" key="22">
    <source>
        <dbReference type="Pfam" id="PF01433"/>
    </source>
</evidence>
<feature type="active site" description="Proton acceptor" evidence="17">
    <location>
        <position position="390"/>
    </location>
</feature>
<feature type="binding site" evidence="18">
    <location>
        <position position="393"/>
    </location>
    <ligand>
        <name>Zn(2+)</name>
        <dbReference type="ChEBI" id="CHEBI:29105"/>
        <note>catalytic</note>
    </ligand>
</feature>
<evidence type="ECO:0000256" key="19">
    <source>
        <dbReference type="PIRSR" id="PIRSR634016-4"/>
    </source>
</evidence>
<evidence type="ECO:0000256" key="4">
    <source>
        <dbReference type="ARBA" id="ARBA00022438"/>
    </source>
</evidence>
<dbReference type="Gene3D" id="1.25.50.20">
    <property type="match status" value="1"/>
</dbReference>
<keyword evidence="6 20" id="KW-0645">Protease</keyword>
<dbReference type="Gene3D" id="2.60.40.1730">
    <property type="entry name" value="tricorn interacting facor f3 domain"/>
    <property type="match status" value="1"/>
</dbReference>
<keyword evidence="9 20" id="KW-0378">Hydrolase</keyword>
<dbReference type="GO" id="GO:0005886">
    <property type="term" value="C:plasma membrane"/>
    <property type="evidence" value="ECO:0007669"/>
    <property type="project" value="UniProtKB-SubCell"/>
</dbReference>
<evidence type="ECO:0000256" key="17">
    <source>
        <dbReference type="PIRSR" id="PIRSR634016-1"/>
    </source>
</evidence>
<organism evidence="25 26">
    <name type="scientific">Coilia grayii</name>
    <name type="common">Gray's grenadier anchovy</name>
    <dbReference type="NCBI Taxonomy" id="363190"/>
    <lineage>
        <taxon>Eukaryota</taxon>
        <taxon>Metazoa</taxon>
        <taxon>Chordata</taxon>
        <taxon>Craniata</taxon>
        <taxon>Vertebrata</taxon>
        <taxon>Euteleostomi</taxon>
        <taxon>Actinopterygii</taxon>
        <taxon>Neopterygii</taxon>
        <taxon>Teleostei</taxon>
        <taxon>Clupei</taxon>
        <taxon>Clupeiformes</taxon>
        <taxon>Clupeoidei</taxon>
        <taxon>Engraulidae</taxon>
        <taxon>Coilinae</taxon>
        <taxon>Coilia</taxon>
    </lineage>
</organism>
<feature type="site" description="Transition state stabilizer" evidence="19">
    <location>
        <position position="478"/>
    </location>
</feature>
<feature type="binding site" evidence="18">
    <location>
        <position position="412"/>
    </location>
    <ligand>
        <name>Zn(2+)</name>
        <dbReference type="ChEBI" id="CHEBI:29105"/>
        <note>catalytic</note>
    </ligand>
</feature>
<keyword evidence="10 18" id="KW-0862">Zinc</keyword>